<dbReference type="RefSeq" id="WP_107034683.1">
    <property type="nucleotide sequence ID" value="NZ_CARFQN010000050.1"/>
</dbReference>
<dbReference type="EMBL" id="PUBV01000001">
    <property type="protein sequence ID" value="PWB09631.1"/>
    <property type="molecule type" value="Genomic_DNA"/>
</dbReference>
<name>A0A2V1IWY9_9BACT</name>
<evidence type="ECO:0000256" key="1">
    <source>
        <dbReference type="SAM" id="Phobius"/>
    </source>
</evidence>
<gene>
    <name evidence="2" type="ORF">C5O25_00020</name>
</gene>
<dbReference type="Proteomes" id="UP000244925">
    <property type="component" value="Unassembled WGS sequence"/>
</dbReference>
<dbReference type="AlphaFoldDB" id="A0A2V1IWY9"/>
<sequence length="99" mass="11260">MKQTTIKETAKSAAKSLILFALVVISIICLMAGLEEDGSDWWFAVLVGSKVISVGAFWASIRLYDRWSKTDKWLMAYDRECKKTDEAPNPMYHAKKEAR</sequence>
<accession>A0A2V1IWY9</accession>
<keyword evidence="3" id="KW-1185">Reference proteome</keyword>
<dbReference type="GeneID" id="93424143"/>
<comment type="caution">
    <text evidence="2">The sequence shown here is derived from an EMBL/GenBank/DDBJ whole genome shotgun (WGS) entry which is preliminary data.</text>
</comment>
<protein>
    <submittedName>
        <fullName evidence="2">Uncharacterized protein</fullName>
    </submittedName>
</protein>
<reference evidence="3" key="1">
    <citation type="submission" date="2018-02" db="EMBL/GenBank/DDBJ databases">
        <authorList>
            <person name="Clavel T."/>
            <person name="Strowig T."/>
        </authorList>
    </citation>
    <scope>NUCLEOTIDE SEQUENCE [LARGE SCALE GENOMIC DNA]</scope>
    <source>
        <strain evidence="3">DSM 100764</strain>
    </source>
</reference>
<keyword evidence="1" id="KW-1133">Transmembrane helix</keyword>
<keyword evidence="1" id="KW-0472">Membrane</keyword>
<proteinExistence type="predicted"/>
<feature type="transmembrane region" description="Helical" evidence="1">
    <location>
        <begin position="12"/>
        <end position="35"/>
    </location>
</feature>
<keyword evidence="1" id="KW-0812">Transmembrane</keyword>
<feature type="transmembrane region" description="Helical" evidence="1">
    <location>
        <begin position="41"/>
        <end position="64"/>
    </location>
</feature>
<evidence type="ECO:0000313" key="2">
    <source>
        <dbReference type="EMBL" id="PWB09631.1"/>
    </source>
</evidence>
<evidence type="ECO:0000313" key="3">
    <source>
        <dbReference type="Proteomes" id="UP000244925"/>
    </source>
</evidence>
<organism evidence="2 3">
    <name type="scientific">Paramuribaculum intestinale</name>
    <dbReference type="NCBI Taxonomy" id="2094151"/>
    <lineage>
        <taxon>Bacteria</taxon>
        <taxon>Pseudomonadati</taxon>
        <taxon>Bacteroidota</taxon>
        <taxon>Bacteroidia</taxon>
        <taxon>Bacteroidales</taxon>
        <taxon>Muribaculaceae</taxon>
        <taxon>Paramuribaculum</taxon>
    </lineage>
</organism>